<keyword evidence="4" id="KW-1185">Reference proteome</keyword>
<evidence type="ECO:0000313" key="3">
    <source>
        <dbReference type="EMBL" id="KAF8667516.1"/>
    </source>
</evidence>
<reference evidence="3" key="1">
    <citation type="submission" date="2020-07" db="EMBL/GenBank/DDBJ databases">
        <title>Genome sequence and genetic diversity analysis of an under-domesticated orphan crop, white fonio (Digitaria exilis).</title>
        <authorList>
            <person name="Bennetzen J.L."/>
            <person name="Chen S."/>
            <person name="Ma X."/>
            <person name="Wang X."/>
            <person name="Yssel A.E.J."/>
            <person name="Chaluvadi S.R."/>
            <person name="Johnson M."/>
            <person name="Gangashetty P."/>
            <person name="Hamidou F."/>
            <person name="Sanogo M.D."/>
            <person name="Zwaenepoel A."/>
            <person name="Wallace J."/>
            <person name="Van De Peer Y."/>
            <person name="Van Deynze A."/>
        </authorList>
    </citation>
    <scope>NUCLEOTIDE SEQUENCE</scope>
    <source>
        <tissue evidence="3">Leaves</tissue>
    </source>
</reference>
<feature type="domain" description="DUF6598" evidence="2">
    <location>
        <begin position="139"/>
        <end position="390"/>
    </location>
</feature>
<dbReference type="PANTHER" id="PTHR33065">
    <property type="entry name" value="OS07G0486400 PROTEIN"/>
    <property type="match status" value="1"/>
</dbReference>
<dbReference type="PANTHER" id="PTHR33065:SF185">
    <property type="entry name" value="DUF6598 DOMAIN-CONTAINING PROTEIN"/>
    <property type="match status" value="1"/>
</dbReference>
<gene>
    <name evidence="3" type="ORF">HU200_052711</name>
</gene>
<evidence type="ECO:0000256" key="1">
    <source>
        <dbReference type="SAM" id="MobiDB-lite"/>
    </source>
</evidence>
<proteinExistence type="predicted"/>
<dbReference type="AlphaFoldDB" id="A0A835AQ84"/>
<feature type="compositionally biased region" description="Acidic residues" evidence="1">
    <location>
        <begin position="25"/>
        <end position="55"/>
    </location>
</feature>
<organism evidence="3 4">
    <name type="scientific">Digitaria exilis</name>
    <dbReference type="NCBI Taxonomy" id="1010633"/>
    <lineage>
        <taxon>Eukaryota</taxon>
        <taxon>Viridiplantae</taxon>
        <taxon>Streptophyta</taxon>
        <taxon>Embryophyta</taxon>
        <taxon>Tracheophyta</taxon>
        <taxon>Spermatophyta</taxon>
        <taxon>Magnoliopsida</taxon>
        <taxon>Liliopsida</taxon>
        <taxon>Poales</taxon>
        <taxon>Poaceae</taxon>
        <taxon>PACMAD clade</taxon>
        <taxon>Panicoideae</taxon>
        <taxon>Panicodae</taxon>
        <taxon>Paniceae</taxon>
        <taxon>Anthephorinae</taxon>
        <taxon>Digitaria</taxon>
    </lineage>
</organism>
<dbReference type="EMBL" id="JACEFO010002299">
    <property type="protein sequence ID" value="KAF8667516.1"/>
    <property type="molecule type" value="Genomic_DNA"/>
</dbReference>
<accession>A0A835AQ84</accession>
<dbReference type="Pfam" id="PF20241">
    <property type="entry name" value="DUF6598"/>
    <property type="match status" value="1"/>
</dbReference>
<sequence length="396" mass="44554">MEIEGSGATPCPDRGKKRPPSPSTPEDDEDLPEFMDGDEWLVSDSGSEEGEDDENQGPNHPFTVDKFPKATCDEQEQIYVLYKHPETRLRGPLPLRRYPPYKCGKHVFRVDYNLDDKSEITVSSAEDCFNGCKCNPLCLLQFIDIKIAGYKHVQSGCANIFGFVDTRDTIEPLRNYVYRRGINDCEAISVKRNTGDARLSLTSPARVISILTRVLFEFELYVRTESLSEDEPKGDCLIEGCTEFTNLFEPIPCVEHRRLYGERCALDVKYMVLMNAVEARVEVKVLSVGAIAGGVHMKVHAKTSGFDEVIRLFRGAAPEPGSNMTFVVAVERHKNLDLYIKAAPGDDPFVGMEKKPMSCSWQQYSFASGYHGTDEREAELGEFAQVSVKVTWKSYR</sequence>
<dbReference type="Proteomes" id="UP000636709">
    <property type="component" value="Unassembled WGS sequence"/>
</dbReference>
<dbReference type="OrthoDB" id="679412at2759"/>
<feature type="region of interest" description="Disordered" evidence="1">
    <location>
        <begin position="1"/>
        <end position="66"/>
    </location>
</feature>
<name>A0A835AQ84_9POAL</name>
<evidence type="ECO:0000259" key="2">
    <source>
        <dbReference type="Pfam" id="PF20241"/>
    </source>
</evidence>
<dbReference type="InterPro" id="IPR046533">
    <property type="entry name" value="DUF6598"/>
</dbReference>
<comment type="caution">
    <text evidence="3">The sequence shown here is derived from an EMBL/GenBank/DDBJ whole genome shotgun (WGS) entry which is preliminary data.</text>
</comment>
<protein>
    <recommendedName>
        <fullName evidence="2">DUF6598 domain-containing protein</fullName>
    </recommendedName>
</protein>
<evidence type="ECO:0000313" key="4">
    <source>
        <dbReference type="Proteomes" id="UP000636709"/>
    </source>
</evidence>